<protein>
    <submittedName>
        <fullName evidence="2">DUF177 domain-containing protein</fullName>
    </submittedName>
</protein>
<dbReference type="Pfam" id="PF02620">
    <property type="entry name" value="YceD"/>
    <property type="match status" value="1"/>
</dbReference>
<organism evidence="2 3">
    <name type="scientific">Candidatus Nitronereus thalassa</name>
    <dbReference type="NCBI Taxonomy" id="3020898"/>
    <lineage>
        <taxon>Bacteria</taxon>
        <taxon>Pseudomonadati</taxon>
        <taxon>Nitrospirota</taxon>
        <taxon>Nitrospiria</taxon>
        <taxon>Nitrospirales</taxon>
        <taxon>Nitrospiraceae</taxon>
        <taxon>Candidatus Nitronereus</taxon>
    </lineage>
</organism>
<evidence type="ECO:0000313" key="3">
    <source>
        <dbReference type="Proteomes" id="UP001250932"/>
    </source>
</evidence>
<dbReference type="PANTHER" id="PTHR34374:SF1">
    <property type="entry name" value="LARGE RIBOSOMAL RNA SUBUNIT ACCUMULATION PROTEIN YCED HOMOLOG 1, CHLOROPLASTIC"/>
    <property type="match status" value="1"/>
</dbReference>
<sequence>MTSLDIRLHDIPPEGLDYVRDISRIDLDFEEGDPKFQGDLEFTGHIHAEEHEAWVTGDLKGVLILECVRCLGIFDRKFRIPISAYYRGKDASSTKDKHSRSRQEDSEDKGEEADYFPILDHSFNLAEMLREQVILSIPIQPLCKDSCLGLCQVCGQNRNQQPCECEDVKPASPFAILRDKLEFSKKIQN</sequence>
<feature type="region of interest" description="Disordered" evidence="1">
    <location>
        <begin position="91"/>
        <end position="111"/>
    </location>
</feature>
<feature type="compositionally biased region" description="Basic and acidic residues" evidence="1">
    <location>
        <begin position="91"/>
        <end position="104"/>
    </location>
</feature>
<gene>
    <name evidence="2" type="ORF">PPG34_08220</name>
</gene>
<proteinExistence type="predicted"/>
<accession>A0ABU3K7G6</accession>
<dbReference type="EMBL" id="JAQOUE010000001">
    <property type="protein sequence ID" value="MDT7042334.1"/>
    <property type="molecule type" value="Genomic_DNA"/>
</dbReference>
<evidence type="ECO:0000256" key="1">
    <source>
        <dbReference type="SAM" id="MobiDB-lite"/>
    </source>
</evidence>
<name>A0ABU3K7G6_9BACT</name>
<dbReference type="RefSeq" id="WP_313832719.1">
    <property type="nucleotide sequence ID" value="NZ_JAQOUE010000001.1"/>
</dbReference>
<reference evidence="2 3" key="1">
    <citation type="journal article" date="2023" name="ISME J.">
        <title>Cultivation and genomic characterization of novel and ubiquitous marine nitrite-oxidizing bacteria from the Nitrospirales.</title>
        <authorList>
            <person name="Mueller A.J."/>
            <person name="Daebeler A."/>
            <person name="Herbold C.W."/>
            <person name="Kirkegaard R.H."/>
            <person name="Daims H."/>
        </authorList>
    </citation>
    <scope>NUCLEOTIDE SEQUENCE [LARGE SCALE GENOMIC DNA]</scope>
    <source>
        <strain evidence="2 3">EB</strain>
    </source>
</reference>
<dbReference type="Proteomes" id="UP001250932">
    <property type="component" value="Unassembled WGS sequence"/>
</dbReference>
<dbReference type="InterPro" id="IPR003772">
    <property type="entry name" value="YceD"/>
</dbReference>
<comment type="caution">
    <text evidence="2">The sequence shown here is derived from an EMBL/GenBank/DDBJ whole genome shotgun (WGS) entry which is preliminary data.</text>
</comment>
<keyword evidence="3" id="KW-1185">Reference proteome</keyword>
<dbReference type="PANTHER" id="PTHR34374">
    <property type="entry name" value="LARGE RIBOSOMAL RNA SUBUNIT ACCUMULATION PROTEIN YCED HOMOLOG 1, CHLOROPLASTIC"/>
    <property type="match status" value="1"/>
</dbReference>
<evidence type="ECO:0000313" key="2">
    <source>
        <dbReference type="EMBL" id="MDT7042334.1"/>
    </source>
</evidence>